<keyword evidence="6" id="KW-1185">Reference proteome</keyword>
<evidence type="ECO:0000259" key="4">
    <source>
        <dbReference type="PROSITE" id="PS50893"/>
    </source>
</evidence>
<name>A0A841RAU7_9SPIO</name>
<dbReference type="PANTHER" id="PTHR42939:SF1">
    <property type="entry name" value="ABC TRANSPORTER ATP-BINDING PROTEIN ALBC-RELATED"/>
    <property type="match status" value="1"/>
</dbReference>
<dbReference type="SMART" id="SM00382">
    <property type="entry name" value="AAA"/>
    <property type="match status" value="1"/>
</dbReference>
<comment type="caution">
    <text evidence="5">The sequence shown here is derived from an EMBL/GenBank/DDBJ whole genome shotgun (WGS) entry which is preliminary data.</text>
</comment>
<reference evidence="5 6" key="1">
    <citation type="submission" date="2020-08" db="EMBL/GenBank/DDBJ databases">
        <title>Genomic Encyclopedia of Type Strains, Phase IV (KMG-IV): sequencing the most valuable type-strain genomes for metagenomic binning, comparative biology and taxonomic classification.</title>
        <authorList>
            <person name="Goeker M."/>
        </authorList>
    </citation>
    <scope>NUCLEOTIDE SEQUENCE [LARGE SCALE GENOMIC DNA]</scope>
    <source>
        <strain evidence="5 6">DSM 2461</strain>
    </source>
</reference>
<keyword evidence="3" id="KW-0067">ATP-binding</keyword>
<evidence type="ECO:0000256" key="3">
    <source>
        <dbReference type="ARBA" id="ARBA00022840"/>
    </source>
</evidence>
<dbReference type="Pfam" id="PF00005">
    <property type="entry name" value="ABC_tran"/>
    <property type="match status" value="1"/>
</dbReference>
<evidence type="ECO:0000256" key="1">
    <source>
        <dbReference type="ARBA" id="ARBA00022448"/>
    </source>
</evidence>
<dbReference type="Proteomes" id="UP000587760">
    <property type="component" value="Unassembled WGS sequence"/>
</dbReference>
<organism evidence="5 6">
    <name type="scientific">Spirochaeta isovalerica</name>
    <dbReference type="NCBI Taxonomy" id="150"/>
    <lineage>
        <taxon>Bacteria</taxon>
        <taxon>Pseudomonadati</taxon>
        <taxon>Spirochaetota</taxon>
        <taxon>Spirochaetia</taxon>
        <taxon>Spirochaetales</taxon>
        <taxon>Spirochaetaceae</taxon>
        <taxon>Spirochaeta</taxon>
    </lineage>
</organism>
<keyword evidence="2" id="KW-0547">Nucleotide-binding</keyword>
<dbReference type="InterPro" id="IPR003593">
    <property type="entry name" value="AAA+_ATPase"/>
</dbReference>
<evidence type="ECO:0000313" key="5">
    <source>
        <dbReference type="EMBL" id="MBB6480481.1"/>
    </source>
</evidence>
<accession>A0A841RAU7</accession>
<dbReference type="Gene3D" id="3.40.50.300">
    <property type="entry name" value="P-loop containing nucleotide triphosphate hydrolases"/>
    <property type="match status" value="1"/>
</dbReference>
<keyword evidence="1" id="KW-0813">Transport</keyword>
<dbReference type="RefSeq" id="WP_184746740.1">
    <property type="nucleotide sequence ID" value="NZ_JACHGJ010000003.1"/>
</dbReference>
<feature type="domain" description="ABC transporter" evidence="4">
    <location>
        <begin position="4"/>
        <end position="223"/>
    </location>
</feature>
<dbReference type="InterPro" id="IPR051782">
    <property type="entry name" value="ABC_Transporter_VariousFunc"/>
</dbReference>
<dbReference type="SUPFAM" id="SSF52540">
    <property type="entry name" value="P-loop containing nucleoside triphosphate hydrolases"/>
    <property type="match status" value="1"/>
</dbReference>
<dbReference type="PROSITE" id="PS50893">
    <property type="entry name" value="ABC_TRANSPORTER_2"/>
    <property type="match status" value="1"/>
</dbReference>
<dbReference type="InterPro" id="IPR003439">
    <property type="entry name" value="ABC_transporter-like_ATP-bd"/>
</dbReference>
<sequence length="223" mass="25383">MSSLKVESLSMSYGRNRVLSGAYFHLDKSEITSVVGRNGCGKSTLLKAMLGLFADSCESLFIEGQYISKKERMLYCAYLSQHSFLPKNVKVKKLLKIFLPDEQAKALMMDDRISGLLEQNAVSLSGGGLRYLEFLMIASLDRKAYFFDEPFSGIEPIYIKHIKKKLLDLKSRGRYILITDHDYHSVRGVSDRIWLSRSGRFEMAVDPDQFLIDRGYLPAAQKE</sequence>
<evidence type="ECO:0000313" key="6">
    <source>
        <dbReference type="Proteomes" id="UP000587760"/>
    </source>
</evidence>
<protein>
    <submittedName>
        <fullName evidence="5">ABC-type multidrug transport system ATPase subunit</fullName>
    </submittedName>
</protein>
<dbReference type="GO" id="GO:0016887">
    <property type="term" value="F:ATP hydrolysis activity"/>
    <property type="evidence" value="ECO:0007669"/>
    <property type="project" value="InterPro"/>
</dbReference>
<dbReference type="GO" id="GO:0005524">
    <property type="term" value="F:ATP binding"/>
    <property type="evidence" value="ECO:0007669"/>
    <property type="project" value="UniProtKB-KW"/>
</dbReference>
<gene>
    <name evidence="5" type="ORF">HNR50_002144</name>
</gene>
<proteinExistence type="predicted"/>
<dbReference type="PANTHER" id="PTHR42939">
    <property type="entry name" value="ABC TRANSPORTER ATP-BINDING PROTEIN ALBC-RELATED"/>
    <property type="match status" value="1"/>
</dbReference>
<dbReference type="EMBL" id="JACHGJ010000003">
    <property type="protein sequence ID" value="MBB6480481.1"/>
    <property type="molecule type" value="Genomic_DNA"/>
</dbReference>
<dbReference type="AlphaFoldDB" id="A0A841RAU7"/>
<dbReference type="InterPro" id="IPR027417">
    <property type="entry name" value="P-loop_NTPase"/>
</dbReference>
<evidence type="ECO:0000256" key="2">
    <source>
        <dbReference type="ARBA" id="ARBA00022741"/>
    </source>
</evidence>